<accession>A0A517QMM2</accession>
<dbReference type="AlphaFoldDB" id="A0A517QMM2"/>
<reference evidence="13 14" key="1">
    <citation type="submission" date="2019-02" db="EMBL/GenBank/DDBJ databases">
        <title>Deep-cultivation of Planctomycetes and their phenomic and genomic characterization uncovers novel biology.</title>
        <authorList>
            <person name="Wiegand S."/>
            <person name="Jogler M."/>
            <person name="Boedeker C."/>
            <person name="Pinto D."/>
            <person name="Vollmers J."/>
            <person name="Rivas-Marin E."/>
            <person name="Kohn T."/>
            <person name="Peeters S.H."/>
            <person name="Heuer A."/>
            <person name="Rast P."/>
            <person name="Oberbeckmann S."/>
            <person name="Bunk B."/>
            <person name="Jeske O."/>
            <person name="Meyerdierks A."/>
            <person name="Storesund J.E."/>
            <person name="Kallscheuer N."/>
            <person name="Luecker S."/>
            <person name="Lage O.M."/>
            <person name="Pohl T."/>
            <person name="Merkel B.J."/>
            <person name="Hornburger P."/>
            <person name="Mueller R.-W."/>
            <person name="Bruemmer F."/>
            <person name="Labrenz M."/>
            <person name="Spormann A.M."/>
            <person name="Op den Camp H."/>
            <person name="Overmann J."/>
            <person name="Amann R."/>
            <person name="Jetten M.S.M."/>
            <person name="Mascher T."/>
            <person name="Medema M.H."/>
            <person name="Devos D.P."/>
            <person name="Kaster A.-K."/>
            <person name="Ovreas L."/>
            <person name="Rohde M."/>
            <person name="Galperin M.Y."/>
            <person name="Jogler C."/>
        </authorList>
    </citation>
    <scope>NUCLEOTIDE SEQUENCE [LARGE SCALE GENOMIC DNA]</scope>
    <source>
        <strain evidence="13 14">Mal48</strain>
    </source>
</reference>
<dbReference type="InterPro" id="IPR038072">
    <property type="entry name" value="GspK_central_sf"/>
</dbReference>
<dbReference type="Gene3D" id="1.10.40.60">
    <property type="entry name" value="EpsJ-like"/>
    <property type="match status" value="1"/>
</dbReference>
<dbReference type="SUPFAM" id="SSF158544">
    <property type="entry name" value="GspK insert domain-like"/>
    <property type="match status" value="1"/>
</dbReference>
<keyword evidence="5" id="KW-0997">Cell inner membrane</keyword>
<dbReference type="Proteomes" id="UP000315724">
    <property type="component" value="Chromosome"/>
</dbReference>
<evidence type="ECO:0000256" key="4">
    <source>
        <dbReference type="ARBA" id="ARBA00022475"/>
    </source>
</evidence>
<protein>
    <submittedName>
        <fullName evidence="13">General secretion pathway protein K</fullName>
    </submittedName>
</protein>
<dbReference type="InterPro" id="IPR049031">
    <property type="entry name" value="T2SSK_SAM-like_1st"/>
</dbReference>
<evidence type="ECO:0000256" key="11">
    <source>
        <dbReference type="SAM" id="Phobius"/>
    </source>
</evidence>
<evidence type="ECO:0000256" key="3">
    <source>
        <dbReference type="ARBA" id="ARBA00022448"/>
    </source>
</evidence>
<keyword evidence="14" id="KW-1185">Reference proteome</keyword>
<feature type="transmembrane region" description="Helical" evidence="11">
    <location>
        <begin position="15"/>
        <end position="35"/>
    </location>
</feature>
<keyword evidence="8 11" id="KW-1133">Transmembrane helix</keyword>
<dbReference type="KEGG" id="tpol:Mal48_20990"/>
<dbReference type="PANTHER" id="PTHR38831">
    <property type="entry name" value="TYPE II SECRETION SYSTEM PROTEIN K"/>
    <property type="match status" value="1"/>
</dbReference>
<evidence type="ECO:0000313" key="13">
    <source>
        <dbReference type="EMBL" id="QDT32851.1"/>
    </source>
</evidence>
<dbReference type="Pfam" id="PF21687">
    <property type="entry name" value="T2SSK_1st"/>
    <property type="match status" value="1"/>
</dbReference>
<evidence type="ECO:0000256" key="1">
    <source>
        <dbReference type="ARBA" id="ARBA00004533"/>
    </source>
</evidence>
<evidence type="ECO:0000256" key="8">
    <source>
        <dbReference type="ARBA" id="ARBA00022989"/>
    </source>
</evidence>
<dbReference type="InterPro" id="IPR005628">
    <property type="entry name" value="GspK"/>
</dbReference>
<dbReference type="RefSeq" id="WP_145198428.1">
    <property type="nucleotide sequence ID" value="NZ_CP036267.1"/>
</dbReference>
<dbReference type="EMBL" id="CP036267">
    <property type="protein sequence ID" value="QDT32851.1"/>
    <property type="molecule type" value="Genomic_DNA"/>
</dbReference>
<gene>
    <name evidence="13" type="ORF">Mal48_20990</name>
</gene>
<keyword evidence="4" id="KW-1003">Cell membrane</keyword>
<evidence type="ECO:0000256" key="10">
    <source>
        <dbReference type="SAM" id="MobiDB-lite"/>
    </source>
</evidence>
<feature type="domain" description="T2SS protein K first SAM-like" evidence="12">
    <location>
        <begin position="130"/>
        <end position="212"/>
    </location>
</feature>
<keyword evidence="9 11" id="KW-0472">Membrane</keyword>
<organism evidence="13 14">
    <name type="scientific">Thalassoglobus polymorphus</name>
    <dbReference type="NCBI Taxonomy" id="2527994"/>
    <lineage>
        <taxon>Bacteria</taxon>
        <taxon>Pseudomonadati</taxon>
        <taxon>Planctomycetota</taxon>
        <taxon>Planctomycetia</taxon>
        <taxon>Planctomycetales</taxon>
        <taxon>Planctomycetaceae</taxon>
        <taxon>Thalassoglobus</taxon>
    </lineage>
</organism>
<keyword evidence="6 11" id="KW-0812">Transmembrane</keyword>
<dbReference type="OrthoDB" id="260436at2"/>
<evidence type="ECO:0000313" key="14">
    <source>
        <dbReference type="Proteomes" id="UP000315724"/>
    </source>
</evidence>
<evidence type="ECO:0000256" key="6">
    <source>
        <dbReference type="ARBA" id="ARBA00022692"/>
    </source>
</evidence>
<evidence type="ECO:0000259" key="12">
    <source>
        <dbReference type="Pfam" id="PF21687"/>
    </source>
</evidence>
<dbReference type="PANTHER" id="PTHR38831:SF2">
    <property type="entry name" value="TYPE II SECRETION SYSTEM PROTEIN K"/>
    <property type="match status" value="1"/>
</dbReference>
<keyword evidence="3" id="KW-0813">Transport</keyword>
<dbReference type="GO" id="GO:0009306">
    <property type="term" value="P:protein secretion"/>
    <property type="evidence" value="ECO:0007669"/>
    <property type="project" value="InterPro"/>
</dbReference>
<evidence type="ECO:0000256" key="2">
    <source>
        <dbReference type="ARBA" id="ARBA00007246"/>
    </source>
</evidence>
<proteinExistence type="inferred from homology"/>
<comment type="subcellular location">
    <subcellularLocation>
        <location evidence="1">Cell inner membrane</location>
    </subcellularLocation>
</comment>
<sequence>MLIRCPSENCSHRSASALILVLVVIVMLTLGAYTFSELMITEYQASDAYARRVQSQMWAESGVDYVAMLLTPDGGGFDSDLYDDPGLFHIALDPGAGFSIVAPRESVDSSGIDSQASSDGLRFGLVDECAKLNINVLANFNPDDNTARNMLMELPNMTEAIADSILDWIDADDEQREYGAEADSYSTVFPRNGPIDSLEELMLVLGVEPALMYGEDANRNGILDPNENDGELSLPADNEDGVLDLGWAAYLTTYSVEGNYRHSYDMFREERINVNEPLLTDLYDALLNEFDEETAQFVTAYRLNGPNEDLSALEDLDSGGATGSGENPLNGVGSGSTRSTGDFETDMELEQAASSIAKSLFSGSGGSITRGGLDLSAGASTEIRSLYDLIDAEVDVEIDGTMTTLASPWLSDPGELQATLPLLLDSLTVSSESVIRGRININQARPEVMRGIPNMPIDLPDAIVAARARASGSSTTLDQYSTTGWLLIQGLVDLQTMRQLDGFLTTRGDVFRMQVVGHADRGGPVTRIEAVVDATQEIPRVIFQRTLNELGPGYRSNQLIPFGE</sequence>
<feature type="region of interest" description="Disordered" evidence="10">
    <location>
        <begin position="311"/>
        <end position="341"/>
    </location>
</feature>
<comment type="similarity">
    <text evidence="2">Belongs to the GSP K family.</text>
</comment>
<evidence type="ECO:0000256" key="7">
    <source>
        <dbReference type="ARBA" id="ARBA00022927"/>
    </source>
</evidence>
<dbReference type="GO" id="GO:0005886">
    <property type="term" value="C:plasma membrane"/>
    <property type="evidence" value="ECO:0007669"/>
    <property type="project" value="UniProtKB-SubCell"/>
</dbReference>
<keyword evidence="7" id="KW-0653">Protein transport</keyword>
<evidence type="ECO:0000256" key="9">
    <source>
        <dbReference type="ARBA" id="ARBA00023136"/>
    </source>
</evidence>
<name>A0A517QMM2_9PLAN</name>
<evidence type="ECO:0000256" key="5">
    <source>
        <dbReference type="ARBA" id="ARBA00022519"/>
    </source>
</evidence>